<evidence type="ECO:0000313" key="14">
    <source>
        <dbReference type="EMBL" id="RJX73762.1"/>
    </source>
</evidence>
<proteinExistence type="inferred from homology"/>
<evidence type="ECO:0000256" key="11">
    <source>
        <dbReference type="HAMAP-Rule" id="MF_00484"/>
    </source>
</evidence>
<dbReference type="PANTHER" id="PTHR45825:SF11">
    <property type="entry name" value="ALPHA AMYLASE DOMAIN-CONTAINING PROTEIN"/>
    <property type="match status" value="1"/>
</dbReference>
<keyword evidence="15" id="KW-1185">Reference proteome</keyword>
<feature type="domain" description="Starch synthase catalytic" evidence="13">
    <location>
        <begin position="8"/>
        <end position="240"/>
    </location>
</feature>
<feature type="binding site" evidence="11">
    <location>
        <position position="20"/>
    </location>
    <ligand>
        <name>ADP-alpha-D-glucose</name>
        <dbReference type="ChEBI" id="CHEBI:57498"/>
    </ligand>
</feature>
<dbReference type="InterPro" id="IPR001296">
    <property type="entry name" value="Glyco_trans_1"/>
</dbReference>
<comment type="catalytic activity">
    <reaction evidence="1 11">
        <text>[(1-&gt;4)-alpha-D-glucosyl](n) + ADP-alpha-D-glucose = [(1-&gt;4)-alpha-D-glucosyl](n+1) + ADP + H(+)</text>
        <dbReference type="Rhea" id="RHEA:18189"/>
        <dbReference type="Rhea" id="RHEA-COMP:9584"/>
        <dbReference type="Rhea" id="RHEA-COMP:9587"/>
        <dbReference type="ChEBI" id="CHEBI:15378"/>
        <dbReference type="ChEBI" id="CHEBI:15444"/>
        <dbReference type="ChEBI" id="CHEBI:57498"/>
        <dbReference type="ChEBI" id="CHEBI:456216"/>
        <dbReference type="EC" id="2.4.1.21"/>
    </reaction>
</comment>
<dbReference type="HAMAP" id="MF_00484">
    <property type="entry name" value="Glycogen_synth"/>
    <property type="match status" value="1"/>
</dbReference>
<dbReference type="NCBIfam" id="TIGR02095">
    <property type="entry name" value="glgA"/>
    <property type="match status" value="1"/>
</dbReference>
<evidence type="ECO:0000256" key="3">
    <source>
        <dbReference type="ARBA" id="ARBA00004964"/>
    </source>
</evidence>
<evidence type="ECO:0000256" key="1">
    <source>
        <dbReference type="ARBA" id="ARBA00001478"/>
    </source>
</evidence>
<evidence type="ECO:0000256" key="6">
    <source>
        <dbReference type="ARBA" id="ARBA00019935"/>
    </source>
</evidence>
<organism evidence="14 15">
    <name type="scientific">Vibrio sinensis</name>
    <dbReference type="NCBI Taxonomy" id="2302434"/>
    <lineage>
        <taxon>Bacteria</taxon>
        <taxon>Pseudomonadati</taxon>
        <taxon>Pseudomonadota</taxon>
        <taxon>Gammaproteobacteria</taxon>
        <taxon>Vibrionales</taxon>
        <taxon>Vibrionaceae</taxon>
        <taxon>Vibrio</taxon>
    </lineage>
</organism>
<evidence type="ECO:0000256" key="4">
    <source>
        <dbReference type="ARBA" id="ARBA00010281"/>
    </source>
</evidence>
<dbReference type="InterPro" id="IPR011835">
    <property type="entry name" value="GS/SS"/>
</dbReference>
<dbReference type="SUPFAM" id="SSF53756">
    <property type="entry name" value="UDP-Glycosyltransferase/glycogen phosphorylase"/>
    <property type="match status" value="1"/>
</dbReference>
<dbReference type="AlphaFoldDB" id="A0A3A6R9I5"/>
<keyword evidence="9 11" id="KW-0320">Glycogen biosynthesis</keyword>
<dbReference type="NCBIfam" id="NF001903">
    <property type="entry name" value="PRK00654.2-2"/>
    <property type="match status" value="1"/>
</dbReference>
<evidence type="ECO:0000256" key="9">
    <source>
        <dbReference type="ARBA" id="ARBA00023056"/>
    </source>
</evidence>
<dbReference type="Proteomes" id="UP000273252">
    <property type="component" value="Unassembled WGS sequence"/>
</dbReference>
<dbReference type="UniPathway" id="UPA00164"/>
<dbReference type="RefSeq" id="WP_120030001.1">
    <property type="nucleotide sequence ID" value="NZ_QVMU01000003.1"/>
</dbReference>
<dbReference type="CDD" id="cd03791">
    <property type="entry name" value="GT5_Glycogen_synthase_DULL1-like"/>
    <property type="match status" value="1"/>
</dbReference>
<evidence type="ECO:0000256" key="7">
    <source>
        <dbReference type="ARBA" id="ARBA00022676"/>
    </source>
</evidence>
<evidence type="ECO:0000256" key="10">
    <source>
        <dbReference type="ARBA" id="ARBA00031722"/>
    </source>
</evidence>
<dbReference type="PANTHER" id="PTHR45825">
    <property type="entry name" value="GRANULE-BOUND STARCH SYNTHASE 1, CHLOROPLASTIC/AMYLOPLASTIC"/>
    <property type="match status" value="1"/>
</dbReference>
<evidence type="ECO:0000256" key="5">
    <source>
        <dbReference type="ARBA" id="ARBA00012588"/>
    </source>
</evidence>
<dbReference type="GO" id="GO:0005978">
    <property type="term" value="P:glycogen biosynthetic process"/>
    <property type="evidence" value="ECO:0007669"/>
    <property type="project" value="UniProtKB-UniRule"/>
</dbReference>
<dbReference type="Pfam" id="PF08323">
    <property type="entry name" value="Glyco_transf_5"/>
    <property type="match status" value="1"/>
</dbReference>
<dbReference type="NCBIfam" id="NF001906">
    <property type="entry name" value="PRK00654.2-5"/>
    <property type="match status" value="1"/>
</dbReference>
<evidence type="ECO:0000259" key="12">
    <source>
        <dbReference type="Pfam" id="PF00534"/>
    </source>
</evidence>
<dbReference type="EC" id="2.4.1.21" evidence="5 11"/>
<accession>A0A3A6R9I5</accession>
<reference evidence="14 15" key="1">
    <citation type="submission" date="2018-08" db="EMBL/GenBank/DDBJ databases">
        <title>Vibrio isolated from the Eastern China Marginal Seas.</title>
        <authorList>
            <person name="Li Y."/>
        </authorList>
    </citation>
    <scope>NUCLEOTIDE SEQUENCE [LARGE SCALE GENOMIC DNA]</scope>
    <source>
        <strain evidence="14 15">BEI233</strain>
    </source>
</reference>
<protein>
    <recommendedName>
        <fullName evidence="6 11">Glycogen synthase</fullName>
        <ecNumber evidence="5 11">2.4.1.21</ecNumber>
    </recommendedName>
    <alternativeName>
        <fullName evidence="10 11">Starch [bacterial glycogen] synthase</fullName>
    </alternativeName>
</protein>
<dbReference type="OrthoDB" id="9808590at2"/>
<comment type="caution">
    <text evidence="14">The sequence shown here is derived from an EMBL/GenBank/DDBJ whole genome shotgun (WGS) entry which is preliminary data.</text>
</comment>
<comment type="function">
    <text evidence="2 11">Synthesizes alpha-1,4-glucan chains using ADP-glucose.</text>
</comment>
<dbReference type="Pfam" id="PF00534">
    <property type="entry name" value="Glycos_transf_1"/>
    <property type="match status" value="1"/>
</dbReference>
<comment type="pathway">
    <text evidence="3 11">Glycan biosynthesis; glycogen biosynthesis.</text>
</comment>
<dbReference type="EMBL" id="QVMU01000003">
    <property type="protein sequence ID" value="RJX73762.1"/>
    <property type="molecule type" value="Genomic_DNA"/>
</dbReference>
<comment type="similarity">
    <text evidence="4 11">Belongs to the glycosyltransferase 1 family. Bacterial/plant glycogen synthase subfamily.</text>
</comment>
<dbReference type="GO" id="GO:0005829">
    <property type="term" value="C:cytosol"/>
    <property type="evidence" value="ECO:0007669"/>
    <property type="project" value="TreeGrafter"/>
</dbReference>
<evidence type="ECO:0000256" key="8">
    <source>
        <dbReference type="ARBA" id="ARBA00022679"/>
    </source>
</evidence>
<dbReference type="Gene3D" id="3.40.50.2000">
    <property type="entry name" value="Glycogen Phosphorylase B"/>
    <property type="match status" value="2"/>
</dbReference>
<keyword evidence="7 11" id="KW-0328">Glycosyltransferase</keyword>
<evidence type="ECO:0000259" key="13">
    <source>
        <dbReference type="Pfam" id="PF08323"/>
    </source>
</evidence>
<evidence type="ECO:0000256" key="2">
    <source>
        <dbReference type="ARBA" id="ARBA00002764"/>
    </source>
</evidence>
<sequence>MVTKDLSILFVASEVEGLIKSGGLADVAQALPKALLGLNQDVRIAMPAYSKIAGIEQATVVLSTTLEHWPHTEYQVRELSVVGVTVYAIECAQFFDRSEMYAENNVAYADNGARFSFFSAASLDMLPKLGFQPQIVHANDWHTGFIPFLLNHRYGEHAFYQGMKSVLSIHNAVFKGLFSYDEVQSLPEFHSYYVPDAAVSPSHVTMLKAGVMNASKINAVSPTYAQELTTELGSHGMGKYFSQRAHDLVGILNGCDYSSWNPTTDLSLPQTYKAEAKSMQEGKQACKRALQERAGLEVKDTAMYGMVCRLTNQKGIHYLLPILADFLKHDVQIVIVGTGDPSLASQLRVIASQFPHKFAFLEAYDNDLAHLVEAGSDFFLMPSEFEPCGLNQIYSMAYGTLPIVRAVGGLKDSVVDYDTNSDLATGFIFHEPEPYALLLVMQRSLLLYLQYPEEIERLKLFAMQQNFSWSTAAQEYLSLYYAALDA</sequence>
<name>A0A3A6R9I5_9VIBR</name>
<keyword evidence="8 11" id="KW-0808">Transferase</keyword>
<gene>
    <name evidence="11 14" type="primary">glgA</name>
    <name evidence="14" type="ORF">DZ860_05935</name>
</gene>
<dbReference type="InterPro" id="IPR013534">
    <property type="entry name" value="Starch_synth_cat_dom"/>
</dbReference>
<feature type="domain" description="Glycosyl transferase family 1" evidence="12">
    <location>
        <begin position="296"/>
        <end position="437"/>
    </location>
</feature>
<dbReference type="GO" id="GO:0004373">
    <property type="term" value="F:alpha-1,4-glucan glucosyltransferase (UDP-glucose donor) activity"/>
    <property type="evidence" value="ECO:0007669"/>
    <property type="project" value="InterPro"/>
</dbReference>
<evidence type="ECO:0000313" key="15">
    <source>
        <dbReference type="Proteomes" id="UP000273252"/>
    </source>
</evidence>
<dbReference type="GO" id="GO:0009011">
    <property type="term" value="F:alpha-1,4-glucan glucosyltransferase (ADP-glucose donor) activity"/>
    <property type="evidence" value="ECO:0007669"/>
    <property type="project" value="UniProtKB-UniRule"/>
</dbReference>